<dbReference type="EMBL" id="JARVCO010000012">
    <property type="protein sequence ID" value="MDZ8120379.1"/>
    <property type="molecule type" value="Genomic_DNA"/>
</dbReference>
<proteinExistence type="predicted"/>
<evidence type="ECO:0000259" key="1">
    <source>
        <dbReference type="Pfam" id="PF04127"/>
    </source>
</evidence>
<accession>A0ABU5N1U1</accession>
<sequence length="216" mass="23372">MNRTLLVLSGPTHEYIDPVRFIGNASSGLMGKAIAEEALRHNDQIIFISGPVAPTHLPDLGSAGQVVRVTEAEEMLVAAQSHFHAADVIIFAAAVADYTPQEKQTEKMAKSEEELILRLKATPDIAKTLCASKTENQIALGFALQTAEGEKNARRKLKSKNLDGIVLNTPATLGAESGSFSFLSAKNDAFEPWGTISKTKCAEHIFQALEKISREK</sequence>
<dbReference type="InterPro" id="IPR007085">
    <property type="entry name" value="DNA/pantothenate-metab_flavo_C"/>
</dbReference>
<feature type="domain" description="DNA/pantothenate metabolism flavoprotein C-terminal" evidence="1">
    <location>
        <begin position="3"/>
        <end position="210"/>
    </location>
</feature>
<dbReference type="InterPro" id="IPR035929">
    <property type="entry name" value="CoaB-like_sf"/>
</dbReference>
<dbReference type="SUPFAM" id="SSF102645">
    <property type="entry name" value="CoaB-like"/>
    <property type="match status" value="1"/>
</dbReference>
<comment type="caution">
    <text evidence="2">The sequence shown here is derived from an EMBL/GenBank/DDBJ whole genome shotgun (WGS) entry which is preliminary data.</text>
</comment>
<protein>
    <submittedName>
        <fullName evidence="2">Phosphopantothenoylcysteine decarboxylase</fullName>
    </submittedName>
</protein>
<name>A0ABU5N1U1_9BACT</name>
<gene>
    <name evidence="2" type="ORF">P9H32_17240</name>
</gene>
<dbReference type="RefSeq" id="WP_322610152.1">
    <property type="nucleotide sequence ID" value="NZ_JARVCO010000012.1"/>
</dbReference>
<organism evidence="2 3">
    <name type="scientific">Pontiella agarivorans</name>
    <dbReference type="NCBI Taxonomy" id="3038953"/>
    <lineage>
        <taxon>Bacteria</taxon>
        <taxon>Pseudomonadati</taxon>
        <taxon>Kiritimatiellota</taxon>
        <taxon>Kiritimatiellia</taxon>
        <taxon>Kiritimatiellales</taxon>
        <taxon>Pontiellaceae</taxon>
        <taxon>Pontiella</taxon>
    </lineage>
</organism>
<evidence type="ECO:0000313" key="2">
    <source>
        <dbReference type="EMBL" id="MDZ8120379.1"/>
    </source>
</evidence>
<dbReference type="Proteomes" id="UP001290861">
    <property type="component" value="Unassembled WGS sequence"/>
</dbReference>
<evidence type="ECO:0000313" key="3">
    <source>
        <dbReference type="Proteomes" id="UP001290861"/>
    </source>
</evidence>
<keyword evidence="3" id="KW-1185">Reference proteome</keyword>
<dbReference type="Gene3D" id="3.40.50.10300">
    <property type="entry name" value="CoaB-like"/>
    <property type="match status" value="1"/>
</dbReference>
<dbReference type="Pfam" id="PF04127">
    <property type="entry name" value="DFP"/>
    <property type="match status" value="1"/>
</dbReference>
<reference evidence="2 3" key="1">
    <citation type="journal article" date="2024" name="Appl. Environ. Microbiol.">
        <title>Pontiella agarivorans sp. nov., a novel marine anaerobic bacterium capable of degrading macroalgal polysaccharides and fixing nitrogen.</title>
        <authorList>
            <person name="Liu N."/>
            <person name="Kivenson V."/>
            <person name="Peng X."/>
            <person name="Cui Z."/>
            <person name="Lankiewicz T.S."/>
            <person name="Gosselin K.M."/>
            <person name="English C.J."/>
            <person name="Blair E.M."/>
            <person name="O'Malley M.A."/>
            <person name="Valentine D.L."/>
        </authorList>
    </citation>
    <scope>NUCLEOTIDE SEQUENCE [LARGE SCALE GENOMIC DNA]</scope>
    <source>
        <strain evidence="2 3">NLcol2</strain>
    </source>
</reference>